<dbReference type="AlphaFoldDB" id="A0AAW0Q6R5"/>
<evidence type="ECO:0000256" key="3">
    <source>
        <dbReference type="ARBA" id="ARBA00023125"/>
    </source>
</evidence>
<dbReference type="Proteomes" id="UP001392437">
    <property type="component" value="Unassembled WGS sequence"/>
</dbReference>
<dbReference type="CDD" id="cd12148">
    <property type="entry name" value="fungal_TF_MHR"/>
    <property type="match status" value="1"/>
</dbReference>
<dbReference type="CDD" id="cd00067">
    <property type="entry name" value="GAL4"/>
    <property type="match status" value="1"/>
</dbReference>
<dbReference type="InterPro" id="IPR001138">
    <property type="entry name" value="Zn2Cys6_DnaBD"/>
</dbReference>
<dbReference type="PANTHER" id="PTHR46910:SF3">
    <property type="entry name" value="HALOTOLERANCE PROTEIN 9-RELATED"/>
    <property type="match status" value="1"/>
</dbReference>
<dbReference type="GO" id="GO:0000981">
    <property type="term" value="F:DNA-binding transcription factor activity, RNA polymerase II-specific"/>
    <property type="evidence" value="ECO:0007669"/>
    <property type="project" value="InterPro"/>
</dbReference>
<evidence type="ECO:0008006" key="8">
    <source>
        <dbReference type="Google" id="ProtNLM"/>
    </source>
</evidence>
<reference evidence="6 7" key="1">
    <citation type="submission" date="2023-01" db="EMBL/GenBank/DDBJ databases">
        <title>Analysis of 21 Apiospora genomes using comparative genomics revels a genus with tremendous synthesis potential of carbohydrate active enzymes and secondary metabolites.</title>
        <authorList>
            <person name="Sorensen T."/>
        </authorList>
    </citation>
    <scope>NUCLEOTIDE SEQUENCE [LARGE SCALE GENOMIC DNA]</scope>
    <source>
        <strain evidence="6 7">CBS 117206</strain>
    </source>
</reference>
<dbReference type="EMBL" id="JAQQWP010000011">
    <property type="protein sequence ID" value="KAK8096189.1"/>
    <property type="molecule type" value="Genomic_DNA"/>
</dbReference>
<evidence type="ECO:0000256" key="1">
    <source>
        <dbReference type="ARBA" id="ARBA00004123"/>
    </source>
</evidence>
<feature type="compositionally biased region" description="Basic and acidic residues" evidence="5">
    <location>
        <begin position="52"/>
        <end position="61"/>
    </location>
</feature>
<dbReference type="GO" id="GO:0005634">
    <property type="term" value="C:nucleus"/>
    <property type="evidence" value="ECO:0007669"/>
    <property type="project" value="UniProtKB-SubCell"/>
</dbReference>
<dbReference type="PANTHER" id="PTHR46910">
    <property type="entry name" value="TRANSCRIPTION FACTOR PDR1"/>
    <property type="match status" value="1"/>
</dbReference>
<feature type="compositionally biased region" description="Basic and acidic residues" evidence="5">
    <location>
        <begin position="638"/>
        <end position="651"/>
    </location>
</feature>
<dbReference type="GO" id="GO:0008270">
    <property type="term" value="F:zinc ion binding"/>
    <property type="evidence" value="ECO:0007669"/>
    <property type="project" value="InterPro"/>
</dbReference>
<accession>A0AAW0Q6R5</accession>
<feature type="region of interest" description="Disordered" evidence="5">
    <location>
        <begin position="632"/>
        <end position="654"/>
    </location>
</feature>
<keyword evidence="3" id="KW-0238">DNA-binding</keyword>
<gene>
    <name evidence="6" type="ORF">PG999_014211</name>
</gene>
<dbReference type="GO" id="GO:0003677">
    <property type="term" value="F:DNA binding"/>
    <property type="evidence" value="ECO:0007669"/>
    <property type="project" value="UniProtKB-KW"/>
</dbReference>
<feature type="compositionally biased region" description="Low complexity" evidence="5">
    <location>
        <begin position="80"/>
        <end position="101"/>
    </location>
</feature>
<dbReference type="InterPro" id="IPR050987">
    <property type="entry name" value="AtrR-like"/>
</dbReference>
<keyword evidence="4" id="KW-0539">Nucleus</keyword>
<dbReference type="SUPFAM" id="SSF57701">
    <property type="entry name" value="Zn2/Cys6 DNA-binding domain"/>
    <property type="match status" value="1"/>
</dbReference>
<comment type="subcellular location">
    <subcellularLocation>
        <location evidence="1">Nucleus</location>
    </subcellularLocation>
</comment>
<feature type="compositionally biased region" description="Low complexity" evidence="5">
    <location>
        <begin position="158"/>
        <end position="178"/>
    </location>
</feature>
<comment type="caution">
    <text evidence="6">The sequence shown here is derived from an EMBL/GenBank/DDBJ whole genome shotgun (WGS) entry which is preliminary data.</text>
</comment>
<evidence type="ECO:0000256" key="2">
    <source>
        <dbReference type="ARBA" id="ARBA00022723"/>
    </source>
</evidence>
<feature type="region of interest" description="Disordered" evidence="5">
    <location>
        <begin position="1"/>
        <end position="114"/>
    </location>
</feature>
<keyword evidence="2" id="KW-0479">Metal-binding</keyword>
<evidence type="ECO:0000256" key="4">
    <source>
        <dbReference type="ARBA" id="ARBA00023242"/>
    </source>
</evidence>
<evidence type="ECO:0000256" key="5">
    <source>
        <dbReference type="SAM" id="MobiDB-lite"/>
    </source>
</evidence>
<name>A0AAW0Q6R5_9PEZI</name>
<evidence type="ECO:0000313" key="7">
    <source>
        <dbReference type="Proteomes" id="UP001392437"/>
    </source>
</evidence>
<keyword evidence="7" id="KW-1185">Reference proteome</keyword>
<sequence>MGSTNSGQGYPGADRPVGVVKFVDSDPSGLPLKRKQVAQACVACRRRKKRCTHEPQSEDPKTATPRQQQHAATASPPVLPRAATTAATAAIARSSSGRSSLPSPPDLERRPSRFVGDLNPEHFLIEATSPHSNRDLSVRGGVGVWHAKQSSLHGEGARPTTGFSSSSSSFSSPSVASALRSGPGRTLHDLVVAHVRTHCLSCVPPAPEWSVLKRVYLQRLDPLFPAISSLLQRDAAPADAAAAILVRQVASLAAAADPEARAHLRLGAGAGGPLLGPHEFRAHLTSAVHAALDAGLVTDRMLLVRLLLVLSLYVRPCSPDEADLPALLFTRASHHLQTLGHHIGAVSDDDAAEGQGPGQAAHYVDEVRTVYCCVWALDRLTAAFYGRACILHERDIGWDMDKVGQQLPPAFRLFMAIARLLDRVIDIYRPVKTAGADEELEQEPVMLDLPILETMIIDAGATEVPSGLLATLEVFYHSVAILSCKPSSAEGHGLFPHSAINGRRSHSADRITDIVGGSEFRHPQGSSGSVHQQQQPPPPPALKLSCTPLLPYAVSLALGVAYLKMRHSQVPLFRARGRRAFVAAAALLRDDPRLGAGGTSWTARTMAGMAEQVLQEMDKAAATATASASATADAAVANHDDVGDNGRKDGGDVNEVANENLTATTGPTVLSSAATAAVAPPSAGMLYDDNVFEHLDPSFDLDAVDAAIEGSLDFGASSNWFDWQQHTWSFTAPQQ</sequence>
<evidence type="ECO:0000313" key="6">
    <source>
        <dbReference type="EMBL" id="KAK8096189.1"/>
    </source>
</evidence>
<feature type="region of interest" description="Disordered" evidence="5">
    <location>
        <begin position="517"/>
        <end position="542"/>
    </location>
</feature>
<protein>
    <recommendedName>
        <fullName evidence="8">Transcription factor domain-containing protein</fullName>
    </recommendedName>
</protein>
<feature type="region of interest" description="Disordered" evidence="5">
    <location>
        <begin position="149"/>
        <end position="178"/>
    </location>
</feature>
<organism evidence="6 7">
    <name type="scientific">Apiospora kogelbergensis</name>
    <dbReference type="NCBI Taxonomy" id="1337665"/>
    <lineage>
        <taxon>Eukaryota</taxon>
        <taxon>Fungi</taxon>
        <taxon>Dikarya</taxon>
        <taxon>Ascomycota</taxon>
        <taxon>Pezizomycotina</taxon>
        <taxon>Sordariomycetes</taxon>
        <taxon>Xylariomycetidae</taxon>
        <taxon>Amphisphaeriales</taxon>
        <taxon>Apiosporaceae</taxon>
        <taxon>Apiospora</taxon>
    </lineage>
</organism>
<proteinExistence type="predicted"/>
<dbReference type="InterPro" id="IPR036864">
    <property type="entry name" value="Zn2-C6_fun-type_DNA-bd_sf"/>
</dbReference>